<dbReference type="NCBIfam" id="TIGR02824">
    <property type="entry name" value="quinone_pig3"/>
    <property type="match status" value="1"/>
</dbReference>
<dbReference type="OrthoDB" id="203908at2759"/>
<name>A0A316UMB5_9BASI</name>
<organism evidence="4 5">
    <name type="scientific">Jaminaea rosea</name>
    <dbReference type="NCBI Taxonomy" id="1569628"/>
    <lineage>
        <taxon>Eukaryota</taxon>
        <taxon>Fungi</taxon>
        <taxon>Dikarya</taxon>
        <taxon>Basidiomycota</taxon>
        <taxon>Ustilaginomycotina</taxon>
        <taxon>Exobasidiomycetes</taxon>
        <taxon>Microstromatales</taxon>
        <taxon>Microstromatales incertae sedis</taxon>
        <taxon>Jaminaea</taxon>
    </lineage>
</organism>
<dbReference type="InterPro" id="IPR013149">
    <property type="entry name" value="ADH-like_C"/>
</dbReference>
<dbReference type="EMBL" id="KZ819675">
    <property type="protein sequence ID" value="PWN25521.1"/>
    <property type="molecule type" value="Genomic_DNA"/>
</dbReference>
<dbReference type="RefSeq" id="XP_025360133.1">
    <property type="nucleotide sequence ID" value="XM_025506841.1"/>
</dbReference>
<reference evidence="4 5" key="1">
    <citation type="journal article" date="2018" name="Mol. Biol. Evol.">
        <title>Broad Genomic Sampling Reveals a Smut Pathogenic Ancestry of the Fungal Clade Ustilaginomycotina.</title>
        <authorList>
            <person name="Kijpornyongpan T."/>
            <person name="Mondo S.J."/>
            <person name="Barry K."/>
            <person name="Sandor L."/>
            <person name="Lee J."/>
            <person name="Lipzen A."/>
            <person name="Pangilinan J."/>
            <person name="LaButti K."/>
            <person name="Hainaut M."/>
            <person name="Henrissat B."/>
            <person name="Grigoriev I.V."/>
            <person name="Spatafora J.W."/>
            <person name="Aime M.C."/>
        </authorList>
    </citation>
    <scope>NUCLEOTIDE SEQUENCE [LARGE SCALE GENOMIC DNA]</scope>
    <source>
        <strain evidence="4 5">MCA 5214</strain>
    </source>
</reference>
<dbReference type="GO" id="GO:0016651">
    <property type="term" value="F:oxidoreductase activity, acting on NAD(P)H"/>
    <property type="evidence" value="ECO:0007669"/>
    <property type="project" value="TreeGrafter"/>
</dbReference>
<dbReference type="InterPro" id="IPR011032">
    <property type="entry name" value="GroES-like_sf"/>
</dbReference>
<dbReference type="CDD" id="cd05276">
    <property type="entry name" value="p53_inducible_oxidoreductase"/>
    <property type="match status" value="1"/>
</dbReference>
<dbReference type="Proteomes" id="UP000245884">
    <property type="component" value="Unassembled WGS sequence"/>
</dbReference>
<proteinExistence type="predicted"/>
<evidence type="ECO:0000256" key="1">
    <source>
        <dbReference type="ARBA" id="ARBA00022857"/>
    </source>
</evidence>
<evidence type="ECO:0000256" key="2">
    <source>
        <dbReference type="ARBA" id="ARBA00023002"/>
    </source>
</evidence>
<keyword evidence="2" id="KW-0560">Oxidoreductase</keyword>
<dbReference type="InterPro" id="IPR020843">
    <property type="entry name" value="ER"/>
</dbReference>
<dbReference type="InterPro" id="IPR013154">
    <property type="entry name" value="ADH-like_N"/>
</dbReference>
<dbReference type="GeneID" id="37028664"/>
<feature type="domain" description="Enoyl reductase (ER)" evidence="3">
    <location>
        <begin position="65"/>
        <end position="386"/>
    </location>
</feature>
<sequence>MLTASAAPRHFRSLLTTSARAFPLRSTHLAAPSARICPAFTLPRMASTSSVPSSMKAILIKDGKGPSENLYLSDHDVPQPGADEVLVKVKAFGLNRMDSMQRQGKYPLPPSAPKDIMGVEFSGLVATSNSSKFKEGEEVFGLVTGGAYAEYVKGPANMLLHKPKTLSHEQAAAIPEVWLTAFQALRVITNIQKGEDVLIHAGASGVGLAAIQLAKRFGARGIYVTAGSEEKIAACKKMGATEGFNYKAGSWAEGLEKATGGEGVDVVVDFIGAPYLEDNVKSLKKDGRLVFLAFMGGAIQQNFNLAQLLFKRLRLEGTTLRSRSLEYQSDLVQGFLETGMLEEIAREENDKDGPHPIIIHDVLPWDKIKEAHDMMEANKNTGKIVMVIP</sequence>
<dbReference type="STRING" id="1569628.A0A316UMB5"/>
<dbReference type="Gene3D" id="3.90.180.10">
    <property type="entry name" value="Medium-chain alcohol dehydrogenases, catalytic domain"/>
    <property type="match status" value="1"/>
</dbReference>
<dbReference type="PANTHER" id="PTHR48106:SF18">
    <property type="entry name" value="QUINONE OXIDOREDUCTASE PIG3"/>
    <property type="match status" value="1"/>
</dbReference>
<dbReference type="InterPro" id="IPR014189">
    <property type="entry name" value="Quinone_OxRdtase_PIG3"/>
</dbReference>
<keyword evidence="5" id="KW-1185">Reference proteome</keyword>
<dbReference type="Pfam" id="PF08240">
    <property type="entry name" value="ADH_N"/>
    <property type="match status" value="1"/>
</dbReference>
<accession>A0A316UMB5</accession>
<gene>
    <name evidence="4" type="ORF">BDZ90DRAFT_233964</name>
</gene>
<keyword evidence="1" id="KW-0521">NADP</keyword>
<dbReference type="AlphaFoldDB" id="A0A316UMB5"/>
<dbReference type="PANTHER" id="PTHR48106">
    <property type="entry name" value="QUINONE OXIDOREDUCTASE PIG3-RELATED"/>
    <property type="match status" value="1"/>
</dbReference>
<dbReference type="Pfam" id="PF00107">
    <property type="entry name" value="ADH_zinc_N"/>
    <property type="match status" value="1"/>
</dbReference>
<dbReference type="SUPFAM" id="SSF50129">
    <property type="entry name" value="GroES-like"/>
    <property type="match status" value="1"/>
</dbReference>
<dbReference type="SMART" id="SM00829">
    <property type="entry name" value="PKS_ER"/>
    <property type="match status" value="1"/>
</dbReference>
<evidence type="ECO:0000259" key="3">
    <source>
        <dbReference type="SMART" id="SM00829"/>
    </source>
</evidence>
<dbReference type="GO" id="GO:0070402">
    <property type="term" value="F:NADPH binding"/>
    <property type="evidence" value="ECO:0007669"/>
    <property type="project" value="TreeGrafter"/>
</dbReference>
<evidence type="ECO:0000313" key="4">
    <source>
        <dbReference type="EMBL" id="PWN25521.1"/>
    </source>
</evidence>
<protein>
    <submittedName>
        <fullName evidence="4">Quinone oxidoreductase putative</fullName>
    </submittedName>
</protein>
<evidence type="ECO:0000313" key="5">
    <source>
        <dbReference type="Proteomes" id="UP000245884"/>
    </source>
</evidence>
<dbReference type="SUPFAM" id="SSF51735">
    <property type="entry name" value="NAD(P)-binding Rossmann-fold domains"/>
    <property type="match status" value="1"/>
</dbReference>
<dbReference type="InterPro" id="IPR036291">
    <property type="entry name" value="NAD(P)-bd_dom_sf"/>
</dbReference>
<dbReference type="Gene3D" id="3.40.50.720">
    <property type="entry name" value="NAD(P)-binding Rossmann-like Domain"/>
    <property type="match status" value="1"/>
</dbReference>